<feature type="compositionally biased region" description="Basic residues" evidence="1">
    <location>
        <begin position="116"/>
        <end position="127"/>
    </location>
</feature>
<gene>
    <name evidence="3" type="primary">LOC114484845</name>
</gene>
<feature type="compositionally biased region" description="Basic and acidic residues" evidence="1">
    <location>
        <begin position="26"/>
        <end position="48"/>
    </location>
</feature>
<feature type="compositionally biased region" description="Basic and acidic residues" evidence="1">
    <location>
        <begin position="57"/>
        <end position="73"/>
    </location>
</feature>
<accession>A0A455AV20</accession>
<proteinExistence type="predicted"/>
<organism evidence="2 3">
    <name type="scientific">Physeter macrocephalus</name>
    <name type="common">Sperm whale</name>
    <name type="synonym">Physeter catodon</name>
    <dbReference type="NCBI Taxonomy" id="9755"/>
    <lineage>
        <taxon>Eukaryota</taxon>
        <taxon>Metazoa</taxon>
        <taxon>Chordata</taxon>
        <taxon>Craniata</taxon>
        <taxon>Vertebrata</taxon>
        <taxon>Euteleostomi</taxon>
        <taxon>Mammalia</taxon>
        <taxon>Eutheria</taxon>
        <taxon>Laurasiatheria</taxon>
        <taxon>Artiodactyla</taxon>
        <taxon>Whippomorpha</taxon>
        <taxon>Cetacea</taxon>
        <taxon>Odontoceti</taxon>
        <taxon>Physeteridae</taxon>
        <taxon>Physeter</taxon>
    </lineage>
</organism>
<dbReference type="GeneID" id="114484845"/>
<name>A0A455AV20_PHYMC</name>
<dbReference type="Proteomes" id="UP000248484">
    <property type="component" value="Unplaced"/>
</dbReference>
<dbReference type="RefSeq" id="XP_028339728.1">
    <property type="nucleotide sequence ID" value="XM_028483927.1"/>
</dbReference>
<evidence type="ECO:0000313" key="3">
    <source>
        <dbReference type="RefSeq" id="XP_028339728.1"/>
    </source>
</evidence>
<reference evidence="3" key="1">
    <citation type="submission" date="2025-08" db="UniProtKB">
        <authorList>
            <consortium name="RefSeq"/>
        </authorList>
    </citation>
    <scope>IDENTIFICATION</scope>
    <source>
        <tissue evidence="3">Muscle</tissue>
    </source>
</reference>
<feature type="region of interest" description="Disordered" evidence="1">
    <location>
        <begin position="109"/>
        <end position="130"/>
    </location>
</feature>
<keyword evidence="2" id="KW-1185">Reference proteome</keyword>
<feature type="region of interest" description="Disordered" evidence="1">
    <location>
        <begin position="1"/>
        <end position="74"/>
    </location>
</feature>
<sequence length="255" mass="27298">MRLERGEGAAEGHVGRFPAKGSGGDAQRDPESGRRTGPQPERDRRTKTEVAAARQRGGPESRERPGRAEKARAAADMCVGRPTFRCKGFRTEKLPPVCPASTFLLSPKCSPERKTSRFHRTSHRKSLWGRPKPPFPHDWLGAAANSQLTSAPGACEPELPADAGLPTPAEGLLQRSLLLREPQLRVRAQKMTFKVVGSPGGHSCWVRAQALGSPGLGRVSHTEGPALLTNALGVGGQPEAAAMALGHFWKCTLSA</sequence>
<protein>
    <submittedName>
        <fullName evidence="3">Uncharacterized protein isoform X2</fullName>
    </submittedName>
</protein>
<evidence type="ECO:0000256" key="1">
    <source>
        <dbReference type="SAM" id="MobiDB-lite"/>
    </source>
</evidence>
<evidence type="ECO:0000313" key="2">
    <source>
        <dbReference type="Proteomes" id="UP000248484"/>
    </source>
</evidence>
<dbReference type="AlphaFoldDB" id="A0A455AV20"/>
<feature type="compositionally biased region" description="Basic and acidic residues" evidence="1">
    <location>
        <begin position="1"/>
        <end position="14"/>
    </location>
</feature>